<name>A0A7E6FD83_9MOLL</name>
<keyword evidence="8" id="KW-0539">Nucleus</keyword>
<feature type="domain" description="YTH" evidence="11">
    <location>
        <begin position="1309"/>
        <end position="1439"/>
    </location>
</feature>
<dbReference type="InterPro" id="IPR014001">
    <property type="entry name" value="Helicase_ATP-bd"/>
</dbReference>
<dbReference type="PROSITE" id="PS50088">
    <property type="entry name" value="ANK_REPEAT"/>
    <property type="match status" value="1"/>
</dbReference>
<feature type="domain" description="Helicase ATP-binding" evidence="13">
    <location>
        <begin position="228"/>
        <end position="394"/>
    </location>
</feature>
<feature type="compositionally biased region" description="Polar residues" evidence="10">
    <location>
        <begin position="1272"/>
        <end position="1294"/>
    </location>
</feature>
<dbReference type="PANTHER" id="PTHR18934">
    <property type="entry name" value="ATP-DEPENDENT RNA HELICASE"/>
    <property type="match status" value="1"/>
</dbReference>
<feature type="repeat" description="ANK" evidence="9">
    <location>
        <begin position="526"/>
        <end position="558"/>
    </location>
</feature>
<dbReference type="CDD" id="cd18791">
    <property type="entry name" value="SF2_C_RHA"/>
    <property type="match status" value="1"/>
</dbReference>
<dbReference type="InterPro" id="IPR059023">
    <property type="entry name" value="RNA_hel_CTD"/>
</dbReference>
<keyword evidence="9" id="KW-0040">ANK repeat</keyword>
<dbReference type="Gene3D" id="3.30.1370.50">
    <property type="entry name" value="R3H-like domain"/>
    <property type="match status" value="1"/>
</dbReference>
<dbReference type="InterPro" id="IPR036770">
    <property type="entry name" value="Ankyrin_rpt-contain_sf"/>
</dbReference>
<proteinExistence type="inferred from homology"/>
<evidence type="ECO:0000256" key="8">
    <source>
        <dbReference type="ARBA" id="ARBA00023242"/>
    </source>
</evidence>
<organism evidence="15 16">
    <name type="scientific">Octopus sinensis</name>
    <name type="common">East Asian common octopus</name>
    <dbReference type="NCBI Taxonomy" id="2607531"/>
    <lineage>
        <taxon>Eukaryota</taxon>
        <taxon>Metazoa</taxon>
        <taxon>Spiralia</taxon>
        <taxon>Lophotrochozoa</taxon>
        <taxon>Mollusca</taxon>
        <taxon>Cephalopoda</taxon>
        <taxon>Coleoidea</taxon>
        <taxon>Octopodiformes</taxon>
        <taxon>Octopoda</taxon>
        <taxon>Incirrata</taxon>
        <taxon>Octopodidae</taxon>
        <taxon>Octopus</taxon>
    </lineage>
</organism>
<dbReference type="Gene3D" id="3.40.50.300">
    <property type="entry name" value="P-loop containing nucleotide triphosphate hydrolases"/>
    <property type="match status" value="2"/>
</dbReference>
<feature type="compositionally biased region" description="Low complexity" evidence="10">
    <location>
        <begin position="1257"/>
        <end position="1271"/>
    </location>
</feature>
<dbReference type="PROSITE" id="PS51061">
    <property type="entry name" value="R3H"/>
    <property type="match status" value="1"/>
</dbReference>
<dbReference type="FunFam" id="3.30.1370.50:FF:000002">
    <property type="entry name" value="Immunoglobulin mu DNA-binding protein 2"/>
    <property type="match status" value="1"/>
</dbReference>
<dbReference type="InterPro" id="IPR027417">
    <property type="entry name" value="P-loop_NTPase"/>
</dbReference>
<keyword evidence="4" id="KW-0378">Hydrolase</keyword>
<evidence type="ECO:0000313" key="16">
    <source>
        <dbReference type="RefSeq" id="XP_036365709.1"/>
    </source>
</evidence>
<evidence type="ECO:0000256" key="3">
    <source>
        <dbReference type="ARBA" id="ARBA00022741"/>
    </source>
</evidence>
<protein>
    <submittedName>
        <fullName evidence="16">3'-5' RNA helicase YTHDC2-like isoform X1</fullName>
    </submittedName>
</protein>
<dbReference type="Pfam" id="PF01424">
    <property type="entry name" value="R3H"/>
    <property type="match status" value="1"/>
</dbReference>
<dbReference type="PROSITE" id="PS51194">
    <property type="entry name" value="HELICASE_CTER"/>
    <property type="match status" value="1"/>
</dbReference>
<dbReference type="InterPro" id="IPR007502">
    <property type="entry name" value="Helicase-assoc_dom"/>
</dbReference>
<sequence>MASGGYQSRSRAFTPVYDVISPQTGANFRNGSSHNNTSPHYYKGVKNGLPSGIGRNSNHGPRPGQAICIGEEVKIAVHMAIDNFRSNECQKELEFPSSLNASERAYIHRLAESLGLKSKSRGKNSNRFLTVTKKNNNVTQRQVATFNLEKNSRQHIRTLMQRYPLTNKERQDLFPKPEKSLGDGRDIMKTSVGRLSNGVPQVPPKSGESTVSGLRETLPIYQHSDEILQALDSHQVVLVTGETGSGKTTQVPQIILNDHHNKGKLCRIFCAQPRRIAALSIAERVSAERGEKIGQIVGYQIRLESKVSPRTLLIFCTTGVLLRTLMGSDAALNTVTHIIVDEIHERDRYSDFLLITLRDVLPRFKNLKLVLMSAALNTELFINYFSNCAFVSIPGTLFEVKEYFLEDVLKWTNYSTKAMERSKRELSNVEKQQKQLSDWCSRKLSLTNESEDKPYRTKMAGKNLEVLDKALEKSVEEKDELEPWLIKEMDQLLTDAWLTDSEEAFEQIFNLIINESISVDYKHSETSATALMIATGRGYFDVVERLLSLGASVNVQASNDWTVFEWAKKFQRAEILELLESYRNSPEDNVTSDTVLVKSSENMTPQDRELLNIYHQCFDDDKIDKDLIICLIHKICTTSSEGAILVFLPGYEDIVGVKEKILEEKRFESIRYILFMLHSSMQSLDQKRVFKSSPPGVRKIILSTNIAETSLTINDVVYVIDSGKMKEKSFDAFCSVTMLKTHWVSKANALQRKGRAGRVQPGVCYHLFSRIRHDNLEQYQVPELLRLPLHELCLQTKMIAPSNTSIADFLSNAIQAPSFLIIRNALQLLKQIDALDPWEDLTELGHHLADFPIAPSLGKMVLYSVVLKCLDPVLTIVCSLANKDPFLIPGQPSQRRAANLVRKKLSANTYSEHMILLRAFQAWQKARTEGWEKTFCEKHFLSSASMEMIIGMRAQLLGQLRASGFVRARGGGDIRDLNINSEKWCVVKAALCAGLYPNVLRIDRVTGQLLSAKEMKIRLHNLSVFSPNLSASQRNTDLSSFPSDWIIYEEMSRNSSLAFVRCCTVISPITVALFAGPAKLSPEVIKEAESGQIDERKCHDFTRPHDLDNVSDSGEEENEEMKKSSLRLDEWLSFQVDSESSSLVLQLRQKWYSLFIRRMRAPSKPWTQTDEAIVRSIVEVLVTEERELGLQQPAGIGQRPISMAAESILSSVGNQSCIDSEDQNDDRSRMAKRSSALSASSKKKDSTKYRCDNKTGNNSNLSHFNSNLSLSGNINYQGSRPNTPGDTSQPSSPTKRSEKDPGATSSHPCRMFLMKCNNQRNLDTSFSKSIWTTSPNNEKKLNKAFQDGKTVYLIFSIQGSGCFQGYAKMLSTFSKDRSAEYSMPGLGATCTVDWLKRGNIPFHNVQHLSNPWNDNKRIQVSRDCQEIEPFVGETLLKQWDKLGPHYSQKRPITKSSLENSSHHNSNKPLYTQANNLPNTALTLSAGLNGCPEPGAYNLTGGDIFSNPFQGGPMNAKGLVAGSKQSSNINQFLGPHSFGMSGNANMLKGGGSGGGKGGPSSSANHHYSNKHGNGNYGNASGSSNSGSSIGNSSHHHNNNNNNNSSNNNNNNNKYLYRGGGGGNMANSASHPCHSGGHLLGIYQGHRHQNMIGGNAAAAAAAAAAAGLNPMYMTPMMQTQAPPPNHATSLPSSRHGMSPVVILQRGNTTTASNSSNSNNNNNSASSGQHGSNQSKMDSHSMFSNS</sequence>
<dbReference type="Pfam" id="PF04146">
    <property type="entry name" value="YTH"/>
    <property type="match status" value="1"/>
</dbReference>
<feature type="region of interest" description="Disordered" evidence="10">
    <location>
        <begin position="1704"/>
        <end position="1743"/>
    </location>
</feature>
<dbReference type="Pfam" id="PF00271">
    <property type="entry name" value="Helicase_C"/>
    <property type="match status" value="1"/>
</dbReference>
<feature type="region of interest" description="Disordered" evidence="10">
    <location>
        <begin position="1215"/>
        <end position="1307"/>
    </location>
</feature>
<feature type="domain" description="Helicase C-terminal" evidence="14">
    <location>
        <begin position="630"/>
        <end position="800"/>
    </location>
</feature>
<dbReference type="RefSeq" id="XP_036365709.1">
    <property type="nucleotide sequence ID" value="XM_036509816.1"/>
</dbReference>
<dbReference type="InterPro" id="IPR002110">
    <property type="entry name" value="Ankyrin_rpt"/>
</dbReference>
<dbReference type="Gene3D" id="1.25.40.20">
    <property type="entry name" value="Ankyrin repeat-containing domain"/>
    <property type="match status" value="1"/>
</dbReference>
<dbReference type="GO" id="GO:0003723">
    <property type="term" value="F:RNA binding"/>
    <property type="evidence" value="ECO:0007669"/>
    <property type="project" value="UniProtKB-KW"/>
</dbReference>
<evidence type="ECO:0000256" key="1">
    <source>
        <dbReference type="ARBA" id="ARBA00004123"/>
    </source>
</evidence>
<dbReference type="Pfam" id="PF07717">
    <property type="entry name" value="OB_NTP_bind"/>
    <property type="match status" value="1"/>
</dbReference>
<reference evidence="16" key="1">
    <citation type="submission" date="2025-08" db="UniProtKB">
        <authorList>
            <consortium name="RefSeq"/>
        </authorList>
    </citation>
    <scope>IDENTIFICATION</scope>
</reference>
<feature type="compositionally biased region" description="Low complexity" evidence="10">
    <location>
        <begin position="1704"/>
        <end position="1732"/>
    </location>
</feature>
<dbReference type="SMART" id="SM00490">
    <property type="entry name" value="HELICc"/>
    <property type="match status" value="1"/>
</dbReference>
<accession>A0A7E6FD83</accession>
<feature type="region of interest" description="Disordered" evidence="10">
    <location>
        <begin position="1448"/>
        <end position="1473"/>
    </location>
</feature>
<dbReference type="InterPro" id="IPR048333">
    <property type="entry name" value="HA2_WH"/>
</dbReference>
<dbReference type="GO" id="GO:0003677">
    <property type="term" value="F:DNA binding"/>
    <property type="evidence" value="ECO:0007669"/>
    <property type="project" value="UniProtKB-ARBA"/>
</dbReference>
<dbReference type="InterPro" id="IPR011709">
    <property type="entry name" value="DEAD-box_helicase_OB_fold"/>
</dbReference>
<dbReference type="Gene3D" id="1.20.120.1080">
    <property type="match status" value="1"/>
</dbReference>
<dbReference type="PROSITE" id="PS50882">
    <property type="entry name" value="YTH"/>
    <property type="match status" value="1"/>
</dbReference>
<evidence type="ECO:0000256" key="5">
    <source>
        <dbReference type="ARBA" id="ARBA00022806"/>
    </source>
</evidence>
<dbReference type="SUPFAM" id="SSF82708">
    <property type="entry name" value="R3H domain"/>
    <property type="match status" value="1"/>
</dbReference>
<feature type="region of interest" description="Disordered" evidence="10">
    <location>
        <begin position="1101"/>
        <end position="1122"/>
    </location>
</feature>
<dbReference type="InterPro" id="IPR011545">
    <property type="entry name" value="DEAD/DEAH_box_helicase_dom"/>
</dbReference>
<evidence type="ECO:0000259" key="14">
    <source>
        <dbReference type="PROSITE" id="PS51194"/>
    </source>
</evidence>
<dbReference type="GO" id="GO:0005634">
    <property type="term" value="C:nucleus"/>
    <property type="evidence" value="ECO:0007669"/>
    <property type="project" value="UniProtKB-SubCell"/>
</dbReference>
<comment type="similarity">
    <text evidence="2">Belongs to the DEAD box helicase family. DEAH subfamily.</text>
</comment>
<dbReference type="Pfam" id="PF26026">
    <property type="entry name" value="RNA_hel_CTD"/>
    <property type="match status" value="1"/>
</dbReference>
<dbReference type="InterPro" id="IPR007275">
    <property type="entry name" value="YTH_domain"/>
</dbReference>
<gene>
    <name evidence="16" type="primary">LOC115220482</name>
</gene>
<evidence type="ECO:0000259" key="11">
    <source>
        <dbReference type="PROSITE" id="PS50882"/>
    </source>
</evidence>
<keyword evidence="6" id="KW-0067">ATP-binding</keyword>
<dbReference type="Proteomes" id="UP000515154">
    <property type="component" value="Linkage group LG16"/>
</dbReference>
<dbReference type="CDD" id="cd21134">
    <property type="entry name" value="YTH"/>
    <property type="match status" value="1"/>
</dbReference>
<dbReference type="GO" id="GO:0004386">
    <property type="term" value="F:helicase activity"/>
    <property type="evidence" value="ECO:0007669"/>
    <property type="project" value="UniProtKB-KW"/>
</dbReference>
<dbReference type="FunFam" id="3.40.50.300:FF:001528">
    <property type="entry name" value="ATP-dependent RNA helicase YTHDC2"/>
    <property type="match status" value="1"/>
</dbReference>
<comment type="subcellular location">
    <subcellularLocation>
        <location evidence="1">Nucleus</location>
    </subcellularLocation>
</comment>
<dbReference type="Pfam" id="PF04408">
    <property type="entry name" value="WHD_HA2"/>
    <property type="match status" value="1"/>
</dbReference>
<evidence type="ECO:0000256" key="2">
    <source>
        <dbReference type="ARBA" id="ARBA00008792"/>
    </source>
</evidence>
<dbReference type="FunFam" id="3.40.50.300:FF:000284">
    <property type="entry name" value="probable ATP-dependent RNA helicase YTHDC2"/>
    <property type="match status" value="1"/>
</dbReference>
<feature type="compositionally biased region" description="Low complexity" evidence="10">
    <location>
        <begin position="1571"/>
        <end position="1615"/>
    </location>
</feature>
<keyword evidence="7" id="KW-0694">RNA-binding</keyword>
<dbReference type="InterPro" id="IPR001650">
    <property type="entry name" value="Helicase_C-like"/>
</dbReference>
<evidence type="ECO:0000259" key="13">
    <source>
        <dbReference type="PROSITE" id="PS51192"/>
    </source>
</evidence>
<dbReference type="SUPFAM" id="SSF52540">
    <property type="entry name" value="P-loop containing nucleoside triphosphate hydrolases"/>
    <property type="match status" value="2"/>
</dbReference>
<dbReference type="GO" id="GO:0016787">
    <property type="term" value="F:hydrolase activity"/>
    <property type="evidence" value="ECO:0007669"/>
    <property type="project" value="UniProtKB-KW"/>
</dbReference>
<dbReference type="FunFam" id="1.20.120.1080:FF:000008">
    <property type="entry name" value="probable ATP-dependent RNA helicase YTHDC2"/>
    <property type="match status" value="1"/>
</dbReference>
<evidence type="ECO:0000256" key="7">
    <source>
        <dbReference type="ARBA" id="ARBA00022884"/>
    </source>
</evidence>
<keyword evidence="5" id="KW-0347">Helicase</keyword>
<dbReference type="SMART" id="SM00847">
    <property type="entry name" value="HA2"/>
    <property type="match status" value="1"/>
</dbReference>
<dbReference type="PROSITE" id="PS51192">
    <property type="entry name" value="HELICASE_ATP_BIND_1"/>
    <property type="match status" value="1"/>
</dbReference>
<dbReference type="SMART" id="SM00393">
    <property type="entry name" value="R3H"/>
    <property type="match status" value="1"/>
</dbReference>
<dbReference type="Pfam" id="PF21010">
    <property type="entry name" value="HA2_C"/>
    <property type="match status" value="1"/>
</dbReference>
<feature type="compositionally biased region" description="Basic and acidic residues" evidence="10">
    <location>
        <begin position="1242"/>
        <end position="1253"/>
    </location>
</feature>
<evidence type="ECO:0000256" key="6">
    <source>
        <dbReference type="ARBA" id="ARBA00022840"/>
    </source>
</evidence>
<feature type="region of interest" description="Disordered" evidence="10">
    <location>
        <begin position="1674"/>
        <end position="1693"/>
    </location>
</feature>
<feature type="region of interest" description="Disordered" evidence="10">
    <location>
        <begin position="1542"/>
        <end position="1621"/>
    </location>
</feature>
<evidence type="ECO:0000256" key="10">
    <source>
        <dbReference type="SAM" id="MobiDB-lite"/>
    </source>
</evidence>
<dbReference type="Gene3D" id="3.10.590.10">
    <property type="entry name" value="ph1033 like domains"/>
    <property type="match status" value="1"/>
</dbReference>
<dbReference type="KEGG" id="osn:115220482"/>
<dbReference type="InterPro" id="IPR036867">
    <property type="entry name" value="R3H_dom_sf"/>
</dbReference>
<dbReference type="GO" id="GO:0005524">
    <property type="term" value="F:ATP binding"/>
    <property type="evidence" value="ECO:0007669"/>
    <property type="project" value="UniProtKB-KW"/>
</dbReference>
<dbReference type="PANTHER" id="PTHR18934:SF213">
    <property type="entry name" value="3'-5' RNA HELICASE YTHDC2"/>
    <property type="match status" value="1"/>
</dbReference>
<dbReference type="Pfam" id="PF00270">
    <property type="entry name" value="DEAD"/>
    <property type="match status" value="1"/>
</dbReference>
<dbReference type="InterPro" id="IPR001374">
    <property type="entry name" value="R3H_dom"/>
</dbReference>
<evidence type="ECO:0000256" key="9">
    <source>
        <dbReference type="PROSITE-ProRule" id="PRU00023"/>
    </source>
</evidence>
<evidence type="ECO:0000313" key="15">
    <source>
        <dbReference type="Proteomes" id="UP000515154"/>
    </source>
</evidence>
<keyword evidence="3" id="KW-0547">Nucleotide-binding</keyword>
<evidence type="ECO:0000256" key="4">
    <source>
        <dbReference type="ARBA" id="ARBA00022801"/>
    </source>
</evidence>
<dbReference type="SUPFAM" id="SSF48403">
    <property type="entry name" value="Ankyrin repeat"/>
    <property type="match status" value="1"/>
</dbReference>
<dbReference type="PROSITE" id="PS50297">
    <property type="entry name" value="ANK_REP_REGION"/>
    <property type="match status" value="1"/>
</dbReference>
<feature type="domain" description="R3H" evidence="12">
    <location>
        <begin position="71"/>
        <end position="135"/>
    </location>
</feature>
<evidence type="ECO:0000259" key="12">
    <source>
        <dbReference type="PROSITE" id="PS51061"/>
    </source>
</evidence>
<feature type="compositionally biased region" description="Gly residues" evidence="10">
    <location>
        <begin position="1547"/>
        <end position="1557"/>
    </location>
</feature>
<dbReference type="SMART" id="SM00487">
    <property type="entry name" value="DEXDc"/>
    <property type="match status" value="1"/>
</dbReference>
<keyword evidence="15" id="KW-1185">Reference proteome</keyword>